<keyword evidence="1" id="KW-0315">Glutamine amidotransferase</keyword>
<dbReference type="OrthoDB" id="9813383at2"/>
<keyword evidence="2" id="KW-1185">Reference proteome</keyword>
<dbReference type="EMBL" id="FOTO01000014">
    <property type="protein sequence ID" value="SFM09261.1"/>
    <property type="molecule type" value="Genomic_DNA"/>
</dbReference>
<evidence type="ECO:0000313" key="1">
    <source>
        <dbReference type="EMBL" id="SFM09261.1"/>
    </source>
</evidence>
<dbReference type="RefSeq" id="WP_092193830.1">
    <property type="nucleotide sequence ID" value="NZ_FOTO01000014.1"/>
</dbReference>
<gene>
    <name evidence="1" type="ORF">SAMN05421830_1145</name>
</gene>
<dbReference type="CDD" id="cd01745">
    <property type="entry name" value="GATase1_2"/>
    <property type="match status" value="1"/>
</dbReference>
<evidence type="ECO:0000313" key="2">
    <source>
        <dbReference type="Proteomes" id="UP000199581"/>
    </source>
</evidence>
<dbReference type="AlphaFoldDB" id="A0A8G2C5A6"/>
<accession>A0A8G2C5A6</accession>
<dbReference type="Proteomes" id="UP000199581">
    <property type="component" value="Unassembled WGS sequence"/>
</dbReference>
<name>A0A8G2C5A6_DESNO</name>
<keyword evidence="1" id="KW-0808">Transferase</keyword>
<protein>
    <submittedName>
        <fullName evidence="1">Putative glutamine amidotransferase</fullName>
    </submittedName>
</protein>
<dbReference type="InterPro" id="IPR044668">
    <property type="entry name" value="PuuD-like"/>
</dbReference>
<dbReference type="GO" id="GO:0005829">
    <property type="term" value="C:cytosol"/>
    <property type="evidence" value="ECO:0007669"/>
    <property type="project" value="TreeGrafter"/>
</dbReference>
<dbReference type="GO" id="GO:0016740">
    <property type="term" value="F:transferase activity"/>
    <property type="evidence" value="ECO:0007669"/>
    <property type="project" value="UniProtKB-KW"/>
</dbReference>
<organism evidence="1 2">
    <name type="scientific">Desulfomicrobium norvegicum (strain DSM 1741 / NCIMB 8310)</name>
    <name type="common">Desulfovibrio baculatus (strain Norway 4)</name>
    <name type="synonym">Desulfovibrio desulfuricans (strain Norway 4)</name>
    <dbReference type="NCBI Taxonomy" id="52561"/>
    <lineage>
        <taxon>Bacteria</taxon>
        <taxon>Pseudomonadati</taxon>
        <taxon>Thermodesulfobacteriota</taxon>
        <taxon>Desulfovibrionia</taxon>
        <taxon>Desulfovibrionales</taxon>
        <taxon>Desulfomicrobiaceae</taxon>
        <taxon>Desulfomicrobium</taxon>
    </lineage>
</organism>
<dbReference type="PANTHER" id="PTHR43235">
    <property type="entry name" value="GLUTAMINE AMIDOTRANSFERASE PB2B2.05-RELATED"/>
    <property type="match status" value="1"/>
</dbReference>
<reference evidence="1 2" key="1">
    <citation type="submission" date="2016-10" db="EMBL/GenBank/DDBJ databases">
        <authorList>
            <person name="Varghese N."/>
            <person name="Submissions S."/>
        </authorList>
    </citation>
    <scope>NUCLEOTIDE SEQUENCE [LARGE SCALE GENOMIC DNA]</scope>
    <source>
        <strain evidence="1 2">DSM 1741</strain>
    </source>
</reference>
<sequence>MAGPVIAITGPRRGAVGPRTLAALAIRLYGGRPLQLRPGDEQRRHEYQGVVVTGGHDIEPVLYAAEPEVEPNYDTARDALETAVIRDALERGLPLLGICRGAQLLNVCRGGSLFQDLRSLRRKTSNRRTLLPLKTLCVPHDPNIAQSVVGTLLGRGCSRINSLHNQGIDRVGTGLLVTGRDLDGIVQAVEDPSRCFLVGVQWHPEFLLYLGSQRGLFRELVKNARTLCPDTTNNGDHPRAGRAP</sequence>
<dbReference type="PANTHER" id="PTHR43235:SF1">
    <property type="entry name" value="GLUTAMINE AMIDOTRANSFERASE PB2B2.05-RELATED"/>
    <property type="match status" value="1"/>
</dbReference>
<dbReference type="InterPro" id="IPR011697">
    <property type="entry name" value="Peptidase_C26"/>
</dbReference>
<dbReference type="GO" id="GO:0006598">
    <property type="term" value="P:polyamine catabolic process"/>
    <property type="evidence" value="ECO:0007669"/>
    <property type="project" value="TreeGrafter"/>
</dbReference>
<dbReference type="Gene3D" id="3.40.50.880">
    <property type="match status" value="1"/>
</dbReference>
<proteinExistence type="predicted"/>
<comment type="caution">
    <text evidence="1">The sequence shown here is derived from an EMBL/GenBank/DDBJ whole genome shotgun (WGS) entry which is preliminary data.</text>
</comment>
<dbReference type="GO" id="GO:0033969">
    <property type="term" value="F:gamma-glutamyl-gamma-aminobutyrate hydrolase activity"/>
    <property type="evidence" value="ECO:0007669"/>
    <property type="project" value="TreeGrafter"/>
</dbReference>
<dbReference type="Pfam" id="PF07722">
    <property type="entry name" value="Peptidase_C26"/>
    <property type="match status" value="1"/>
</dbReference>
<dbReference type="PROSITE" id="PS51273">
    <property type="entry name" value="GATASE_TYPE_1"/>
    <property type="match status" value="1"/>
</dbReference>
<dbReference type="InterPro" id="IPR029062">
    <property type="entry name" value="Class_I_gatase-like"/>
</dbReference>
<dbReference type="SUPFAM" id="SSF52317">
    <property type="entry name" value="Class I glutamine amidotransferase-like"/>
    <property type="match status" value="1"/>
</dbReference>